<organism evidence="1 2">
    <name type="scientific">Oryzias melastigma</name>
    <name type="common">Marine medaka</name>
    <dbReference type="NCBI Taxonomy" id="30732"/>
    <lineage>
        <taxon>Eukaryota</taxon>
        <taxon>Metazoa</taxon>
        <taxon>Chordata</taxon>
        <taxon>Craniata</taxon>
        <taxon>Vertebrata</taxon>
        <taxon>Euteleostomi</taxon>
        <taxon>Actinopterygii</taxon>
        <taxon>Neopterygii</taxon>
        <taxon>Teleostei</taxon>
        <taxon>Neoteleostei</taxon>
        <taxon>Acanthomorphata</taxon>
        <taxon>Ovalentaria</taxon>
        <taxon>Atherinomorphae</taxon>
        <taxon>Beloniformes</taxon>
        <taxon>Adrianichthyidae</taxon>
        <taxon>Oryziinae</taxon>
        <taxon>Oryzias</taxon>
    </lineage>
</organism>
<dbReference type="Proteomes" id="UP000646548">
    <property type="component" value="Unassembled WGS sequence"/>
</dbReference>
<dbReference type="AlphaFoldDB" id="A0A834BX03"/>
<gene>
    <name evidence="1" type="ORF">FQA47_004024</name>
</gene>
<dbReference type="EMBL" id="WKFB01000669">
    <property type="protein sequence ID" value="KAF6718960.1"/>
    <property type="molecule type" value="Genomic_DNA"/>
</dbReference>
<proteinExistence type="predicted"/>
<accession>A0A834BX03</accession>
<reference evidence="1" key="1">
    <citation type="journal article" name="BMC Genomics">
        <title>Long-read sequencing and de novo genome assembly of marine medaka (Oryzias melastigma).</title>
        <authorList>
            <person name="Liang P."/>
            <person name="Saqib H.S.A."/>
            <person name="Ni X."/>
            <person name="Shen Y."/>
        </authorList>
    </citation>
    <scope>NUCLEOTIDE SEQUENCE</scope>
    <source>
        <strain evidence="1">Bigg-433</strain>
    </source>
</reference>
<protein>
    <submittedName>
        <fullName evidence="1">Uncharacterized protein</fullName>
    </submittedName>
</protein>
<comment type="caution">
    <text evidence="1">The sequence shown here is derived from an EMBL/GenBank/DDBJ whole genome shotgun (WGS) entry which is preliminary data.</text>
</comment>
<evidence type="ECO:0000313" key="1">
    <source>
        <dbReference type="EMBL" id="KAF6718960.1"/>
    </source>
</evidence>
<sequence length="91" mass="10559">MEKISPFCIIYRSPNCEEAHILHLWIRWGAVMYRRLFVFGAAVSEEEAGTFKRTAARSVRHKLCVLCFRAANISQNQFFSCLVCMKNKKEA</sequence>
<evidence type="ECO:0000313" key="2">
    <source>
        <dbReference type="Proteomes" id="UP000646548"/>
    </source>
</evidence>
<name>A0A834BX03_ORYME</name>